<evidence type="ECO:0000256" key="3">
    <source>
        <dbReference type="ARBA" id="ARBA00022737"/>
    </source>
</evidence>
<dbReference type="InterPro" id="IPR001611">
    <property type="entry name" value="Leu-rich_rpt"/>
</dbReference>
<evidence type="ECO:0000256" key="4">
    <source>
        <dbReference type="SAM" id="Phobius"/>
    </source>
</evidence>
<keyword evidence="1" id="KW-0433">Leucine-rich repeat</keyword>
<dbReference type="PROSITE" id="PS51450">
    <property type="entry name" value="LRR"/>
    <property type="match status" value="2"/>
</dbReference>
<dbReference type="InterPro" id="IPR003591">
    <property type="entry name" value="Leu-rich_rpt_typical-subtyp"/>
</dbReference>
<keyword evidence="6" id="KW-1185">Reference proteome</keyword>
<evidence type="ECO:0000313" key="6">
    <source>
        <dbReference type="Proteomes" id="UP000472262"/>
    </source>
</evidence>
<sequence>MFNSTNLTSVNSLTMAHQGITAIGPQTLDMFQNLKILNLDNNRLSRVSSNWFSHQVTLETLRLSKNKITTLDHSSLDGLTNLFNLDLSQNQVHTITPSMVLCALVLVICVLSALYHRKRERKHLQAVKPASEKSEMIRTSESTAKINGVDNRKVKSEIANKTQIATTEV</sequence>
<dbReference type="Gene3D" id="3.80.10.10">
    <property type="entry name" value="Ribonuclease Inhibitor"/>
    <property type="match status" value="1"/>
</dbReference>
<dbReference type="SUPFAM" id="SSF52058">
    <property type="entry name" value="L domain-like"/>
    <property type="match status" value="1"/>
</dbReference>
<dbReference type="PANTHER" id="PTHR24373:SF275">
    <property type="entry name" value="TIR DOMAIN-CONTAINING PROTEIN"/>
    <property type="match status" value="1"/>
</dbReference>
<dbReference type="InterPro" id="IPR050328">
    <property type="entry name" value="Dev_Immune_Receptor"/>
</dbReference>
<dbReference type="SMART" id="SM00369">
    <property type="entry name" value="LRR_TYP"/>
    <property type="match status" value="3"/>
</dbReference>
<evidence type="ECO:0000313" key="5">
    <source>
        <dbReference type="Ensembl" id="ENSSGRP00000109049.1"/>
    </source>
</evidence>
<feature type="transmembrane region" description="Helical" evidence="4">
    <location>
        <begin position="95"/>
        <end position="115"/>
    </location>
</feature>
<proteinExistence type="predicted"/>
<dbReference type="Ensembl" id="ENSSGRT00000115862.1">
    <property type="protein sequence ID" value="ENSSGRP00000109049.1"/>
    <property type="gene ID" value="ENSSGRG00000053748.1"/>
</dbReference>
<keyword evidence="4" id="KW-1133">Transmembrane helix</keyword>
<dbReference type="Proteomes" id="UP000472262">
    <property type="component" value="Unassembled WGS sequence"/>
</dbReference>
<keyword evidence="2" id="KW-0732">Signal</keyword>
<dbReference type="InterPro" id="IPR032675">
    <property type="entry name" value="LRR_dom_sf"/>
</dbReference>
<keyword evidence="4" id="KW-0472">Membrane</keyword>
<reference evidence="5" key="1">
    <citation type="submission" date="2025-08" db="UniProtKB">
        <authorList>
            <consortium name="Ensembl"/>
        </authorList>
    </citation>
    <scope>IDENTIFICATION</scope>
</reference>
<evidence type="ECO:0000256" key="2">
    <source>
        <dbReference type="ARBA" id="ARBA00022729"/>
    </source>
</evidence>
<protein>
    <submittedName>
        <fullName evidence="5">Uncharacterized protein</fullName>
    </submittedName>
</protein>
<evidence type="ECO:0000256" key="1">
    <source>
        <dbReference type="ARBA" id="ARBA00022614"/>
    </source>
</evidence>
<keyword evidence="3" id="KW-0677">Repeat</keyword>
<accession>A0A672T2S8</accession>
<keyword evidence="4" id="KW-0812">Transmembrane</keyword>
<organism evidence="5 6">
    <name type="scientific">Sinocyclocheilus grahami</name>
    <name type="common">Dianchi golden-line fish</name>
    <name type="synonym">Barbus grahami</name>
    <dbReference type="NCBI Taxonomy" id="75366"/>
    <lineage>
        <taxon>Eukaryota</taxon>
        <taxon>Metazoa</taxon>
        <taxon>Chordata</taxon>
        <taxon>Craniata</taxon>
        <taxon>Vertebrata</taxon>
        <taxon>Euteleostomi</taxon>
        <taxon>Actinopterygii</taxon>
        <taxon>Neopterygii</taxon>
        <taxon>Teleostei</taxon>
        <taxon>Ostariophysi</taxon>
        <taxon>Cypriniformes</taxon>
        <taxon>Cyprinidae</taxon>
        <taxon>Cyprininae</taxon>
        <taxon>Sinocyclocheilus</taxon>
    </lineage>
</organism>
<dbReference type="Pfam" id="PF13855">
    <property type="entry name" value="LRR_8"/>
    <property type="match status" value="1"/>
</dbReference>
<reference evidence="5" key="2">
    <citation type="submission" date="2025-09" db="UniProtKB">
        <authorList>
            <consortium name="Ensembl"/>
        </authorList>
    </citation>
    <scope>IDENTIFICATION</scope>
</reference>
<name>A0A672T2S8_SINGR</name>
<dbReference type="AlphaFoldDB" id="A0A672T2S8"/>
<dbReference type="PANTHER" id="PTHR24373">
    <property type="entry name" value="SLIT RELATED LEUCINE-RICH REPEAT NEURONAL PROTEIN"/>
    <property type="match status" value="1"/>
</dbReference>
<dbReference type="InParanoid" id="A0A672T2S8"/>